<dbReference type="EMBL" id="FNBJ01000064">
    <property type="protein sequence ID" value="SDG21955.1"/>
    <property type="molecule type" value="Genomic_DNA"/>
</dbReference>
<dbReference type="PROSITE" id="PS51199">
    <property type="entry name" value="SF4_HELICASE"/>
    <property type="match status" value="1"/>
</dbReference>
<evidence type="ECO:0000256" key="3">
    <source>
        <dbReference type="ARBA" id="ARBA00022741"/>
    </source>
</evidence>
<dbReference type="GO" id="GO:0005829">
    <property type="term" value="C:cytosol"/>
    <property type="evidence" value="ECO:0007669"/>
    <property type="project" value="TreeGrafter"/>
</dbReference>
<evidence type="ECO:0000313" key="14">
    <source>
        <dbReference type="Proteomes" id="UP000198612"/>
    </source>
</evidence>
<organism evidence="13 14">
    <name type="scientific">Halanaerobium congolense</name>
    <dbReference type="NCBI Taxonomy" id="54121"/>
    <lineage>
        <taxon>Bacteria</taxon>
        <taxon>Bacillati</taxon>
        <taxon>Bacillota</taxon>
        <taxon>Clostridia</taxon>
        <taxon>Halanaerobiales</taxon>
        <taxon>Halanaerobiaceae</taxon>
        <taxon>Halanaerobium</taxon>
    </lineage>
</organism>
<gene>
    <name evidence="12" type="ORF">SAMN04488598_1642</name>
    <name evidence="13" type="ORF">SAMN04515652_1682</name>
</gene>
<name>A0A1I0D9J4_9FIRM</name>
<dbReference type="InterPro" id="IPR007694">
    <property type="entry name" value="DNA_helicase_DnaB-like_C"/>
</dbReference>
<keyword evidence="15" id="KW-1185">Reference proteome</keyword>
<comment type="catalytic activity">
    <reaction evidence="10">
        <text>ATP + H2O = ADP + phosphate + H(+)</text>
        <dbReference type="Rhea" id="RHEA:13065"/>
        <dbReference type="ChEBI" id="CHEBI:15377"/>
        <dbReference type="ChEBI" id="CHEBI:15378"/>
        <dbReference type="ChEBI" id="CHEBI:30616"/>
        <dbReference type="ChEBI" id="CHEBI:43474"/>
        <dbReference type="ChEBI" id="CHEBI:456216"/>
        <dbReference type="EC" id="5.6.2.3"/>
    </reaction>
</comment>
<dbReference type="PANTHER" id="PTHR30153:SF2">
    <property type="entry name" value="REPLICATIVE DNA HELICASE"/>
    <property type="match status" value="1"/>
</dbReference>
<evidence type="ECO:0000313" key="15">
    <source>
        <dbReference type="Proteomes" id="UP000199519"/>
    </source>
</evidence>
<dbReference type="GO" id="GO:0043139">
    <property type="term" value="F:5'-3' DNA helicase activity"/>
    <property type="evidence" value="ECO:0007669"/>
    <property type="project" value="UniProtKB-EC"/>
</dbReference>
<dbReference type="Pfam" id="PF03796">
    <property type="entry name" value="DnaB_C"/>
    <property type="match status" value="1"/>
</dbReference>
<sequence length="475" mass="55021">MNDNVFYDHELEKGFITSILSEPELFADVADQININSFHSEYCSEIFKKMQQDYLKDGDIKKTKIMLYSTNKFGQNKTEEVLDNKYFVPMELETIVDNLNDIRDRRQVKESLNKAYKYLKDTELEPDDFKSKVQDEIFNSTSKNLDKNLIHSVEDILMESFRRFHERQEGKTVEKIKTGFRSFDIMTGGLSRKHLSIIAGRPSMGKTAISLILLGKILETSNVPSLVFSMEMSREKLIDRMLIQKAQVCSDDYYASNKKSKLDLDKMSKADREVEEARRRILGKQTDSLDIARNWLLEKPLKVVEKRGLDINTIKSISRKADNLYDNKLGLIVIDYLTLIKISAVGGRLDKGYAGAARDLRDLSDELNCHVMLIHQINRDLKSRSNKRPRLSDLRDSGELEEAADLVGLVHRPEYYKSREEGIEEKLFQNDAEFIIAKNREGKTGTIPVNWYPEILTFQDHLDKRTYGKINYLKQ</sequence>
<dbReference type="Gene3D" id="1.10.860.10">
    <property type="entry name" value="DNAb Helicase, Chain A"/>
    <property type="match status" value="1"/>
</dbReference>
<dbReference type="InterPro" id="IPR007693">
    <property type="entry name" value="DNA_helicase_DnaB-like_N"/>
</dbReference>
<dbReference type="RefSeq" id="WP_089721062.1">
    <property type="nucleotide sequence ID" value="NZ_FNBJ01000064.1"/>
</dbReference>
<dbReference type="GO" id="GO:0005524">
    <property type="term" value="F:ATP binding"/>
    <property type="evidence" value="ECO:0007669"/>
    <property type="project" value="UniProtKB-KW"/>
</dbReference>
<dbReference type="EC" id="5.6.2.3" evidence="9"/>
<dbReference type="InterPro" id="IPR036185">
    <property type="entry name" value="DNA_heli_DnaB-like_N_sf"/>
</dbReference>
<dbReference type="GO" id="GO:0016787">
    <property type="term" value="F:hydrolase activity"/>
    <property type="evidence" value="ECO:0007669"/>
    <property type="project" value="UniProtKB-KW"/>
</dbReference>
<feature type="domain" description="SF4 helicase" evidence="11">
    <location>
        <begin position="169"/>
        <end position="465"/>
    </location>
</feature>
<dbReference type="AlphaFoldDB" id="A0A1I0D9J4"/>
<dbReference type="Proteomes" id="UP000199519">
    <property type="component" value="Unassembled WGS sequence"/>
</dbReference>
<comment type="similarity">
    <text evidence="1">Belongs to the helicase family. DnaB subfamily.</text>
</comment>
<evidence type="ECO:0000256" key="10">
    <source>
        <dbReference type="ARBA" id="ARBA00048954"/>
    </source>
</evidence>
<accession>A0A1I0D9J4</accession>
<dbReference type="EMBL" id="FOHG01000068">
    <property type="protein sequence ID" value="SET28918.1"/>
    <property type="molecule type" value="Genomic_DNA"/>
</dbReference>
<protein>
    <recommendedName>
        <fullName evidence="9">DNA 5'-3' helicase</fullName>
        <ecNumber evidence="9">5.6.2.3</ecNumber>
    </recommendedName>
</protein>
<evidence type="ECO:0000256" key="9">
    <source>
        <dbReference type="ARBA" id="ARBA00044969"/>
    </source>
</evidence>
<evidence type="ECO:0000256" key="2">
    <source>
        <dbReference type="ARBA" id="ARBA00022705"/>
    </source>
</evidence>
<evidence type="ECO:0000259" key="11">
    <source>
        <dbReference type="PROSITE" id="PS51199"/>
    </source>
</evidence>
<dbReference type="Pfam" id="PF00772">
    <property type="entry name" value="DnaB"/>
    <property type="match status" value="1"/>
</dbReference>
<keyword evidence="5 13" id="KW-0347">Helicase</keyword>
<dbReference type="PANTHER" id="PTHR30153">
    <property type="entry name" value="REPLICATIVE DNA HELICASE DNAB"/>
    <property type="match status" value="1"/>
</dbReference>
<dbReference type="Gene3D" id="3.40.50.300">
    <property type="entry name" value="P-loop containing nucleotide triphosphate hydrolases"/>
    <property type="match status" value="1"/>
</dbReference>
<dbReference type="GO" id="GO:0003677">
    <property type="term" value="F:DNA binding"/>
    <property type="evidence" value="ECO:0007669"/>
    <property type="project" value="UniProtKB-KW"/>
</dbReference>
<keyword evidence="4" id="KW-0378">Hydrolase</keyword>
<keyword evidence="6" id="KW-0067">ATP-binding</keyword>
<keyword evidence="3" id="KW-0547">Nucleotide-binding</keyword>
<evidence type="ECO:0000256" key="1">
    <source>
        <dbReference type="ARBA" id="ARBA00008428"/>
    </source>
</evidence>
<evidence type="ECO:0000256" key="6">
    <source>
        <dbReference type="ARBA" id="ARBA00022840"/>
    </source>
</evidence>
<dbReference type="InterPro" id="IPR027417">
    <property type="entry name" value="P-loop_NTPase"/>
</dbReference>
<reference evidence="14 15" key="1">
    <citation type="submission" date="2016-10" db="EMBL/GenBank/DDBJ databases">
        <authorList>
            <person name="Varghese N."/>
            <person name="Submissions S."/>
        </authorList>
    </citation>
    <scope>NUCLEOTIDE SEQUENCE [LARGE SCALE GENOMIC DNA]</scope>
    <source>
        <strain evidence="12 15">WG2</strain>
        <strain evidence="13 14">WG5</strain>
    </source>
</reference>
<keyword evidence="8" id="KW-0413">Isomerase</keyword>
<evidence type="ECO:0000313" key="13">
    <source>
        <dbReference type="EMBL" id="SET28918.1"/>
    </source>
</evidence>
<dbReference type="SUPFAM" id="SSF52540">
    <property type="entry name" value="P-loop containing nucleoside triphosphate hydrolases"/>
    <property type="match status" value="1"/>
</dbReference>
<dbReference type="InterPro" id="IPR016136">
    <property type="entry name" value="DNA_helicase_N/primase_C"/>
</dbReference>
<evidence type="ECO:0000256" key="4">
    <source>
        <dbReference type="ARBA" id="ARBA00022801"/>
    </source>
</evidence>
<keyword evidence="2" id="KW-0235">DNA replication</keyword>
<evidence type="ECO:0000313" key="12">
    <source>
        <dbReference type="EMBL" id="SDG21955.1"/>
    </source>
</evidence>
<dbReference type="GO" id="GO:0006260">
    <property type="term" value="P:DNA replication"/>
    <property type="evidence" value="ECO:0007669"/>
    <property type="project" value="UniProtKB-KW"/>
</dbReference>
<keyword evidence="7" id="KW-0238">DNA-binding</keyword>
<proteinExistence type="inferred from homology"/>
<evidence type="ECO:0000256" key="8">
    <source>
        <dbReference type="ARBA" id="ARBA00023235"/>
    </source>
</evidence>
<evidence type="ECO:0000256" key="7">
    <source>
        <dbReference type="ARBA" id="ARBA00023125"/>
    </source>
</evidence>
<dbReference type="SUPFAM" id="SSF48024">
    <property type="entry name" value="N-terminal domain of DnaB helicase"/>
    <property type="match status" value="1"/>
</dbReference>
<evidence type="ECO:0000256" key="5">
    <source>
        <dbReference type="ARBA" id="ARBA00022806"/>
    </source>
</evidence>
<dbReference type="Proteomes" id="UP000198612">
    <property type="component" value="Unassembled WGS sequence"/>
</dbReference>